<reference evidence="2" key="1">
    <citation type="submission" date="2019-02" db="EMBL/GenBank/DDBJ databases">
        <title>Draft genome sequence of Dolichospermum planctonicum NIES-80.</title>
        <authorList>
            <person name="Yamaguchi H."/>
            <person name="Suzuki S."/>
            <person name="Kawachi M."/>
        </authorList>
    </citation>
    <scope>NUCLEOTIDE SEQUENCE [LARGE SCALE GENOMIC DNA]</scope>
    <source>
        <strain evidence="2">NIES-80</strain>
    </source>
</reference>
<sequence>MSSKKHSVRPGNHWKQLIYLGLWLTLPTLFLTTAISVNSASAADDIITENQNSELSTDKTAKANSVTDTKQVVAAAELEKTVASVPEQNQPQLIAQTGDGNPDDVNKIREDLLIEPLIKLKVAPDPKPTYPPGLSFAGASAFGANMSDAFVGLSAATAGNRGNSINDIDASTSLGFGLGNSQKLVGLELSFNNGSVKNFGSNGTFDLKAHRIVYAKETNQIAVAAGWKAFAQYQTKNSSEEIRPSSLYGVVTSYSLLKPNDPVNKMPVSFSLGVGGGDFRQGNASTGVFAGAGVQVHPQVGVGLGWSGVGLNLGASFVPVPTLPLTITVQGADLTDNSVGGTTFALSIGYGFNFLPK</sequence>
<dbReference type="RefSeq" id="WP_137909293.1">
    <property type="nucleotide sequence ID" value="NZ_BJCF01000056.1"/>
</dbReference>
<dbReference type="EMBL" id="BJCF01000056">
    <property type="protein sequence ID" value="GCL43855.1"/>
    <property type="molecule type" value="Genomic_DNA"/>
</dbReference>
<gene>
    <name evidence="1" type="ORF">NIES80_35740</name>
</gene>
<dbReference type="AlphaFoldDB" id="A0A480AF97"/>
<organism evidence="1 2">
    <name type="scientific">Dolichospermum planctonicum</name>
    <dbReference type="NCBI Taxonomy" id="136072"/>
    <lineage>
        <taxon>Bacteria</taxon>
        <taxon>Bacillati</taxon>
        <taxon>Cyanobacteriota</taxon>
        <taxon>Cyanophyceae</taxon>
        <taxon>Nostocales</taxon>
        <taxon>Aphanizomenonaceae</taxon>
        <taxon>Dolichospermum</taxon>
    </lineage>
</organism>
<evidence type="ECO:0000313" key="2">
    <source>
        <dbReference type="Proteomes" id="UP000299367"/>
    </source>
</evidence>
<name>A0A480AF97_9CYAN</name>
<protein>
    <submittedName>
        <fullName evidence="1">Uncharacterized protein</fullName>
    </submittedName>
</protein>
<comment type="caution">
    <text evidence="1">The sequence shown here is derived from an EMBL/GenBank/DDBJ whole genome shotgun (WGS) entry which is preliminary data.</text>
</comment>
<proteinExistence type="predicted"/>
<dbReference type="OrthoDB" id="557970at2"/>
<evidence type="ECO:0000313" key="1">
    <source>
        <dbReference type="EMBL" id="GCL43855.1"/>
    </source>
</evidence>
<dbReference type="Proteomes" id="UP000299367">
    <property type="component" value="Unassembled WGS sequence"/>
</dbReference>
<accession>A0A480AF97</accession>